<reference evidence="3" key="1">
    <citation type="submission" date="2021-03" db="EMBL/GenBank/DDBJ databases">
        <title>Antimicrobial resistance genes in bacteria isolated from Japanese honey, and their potential for conferring macrolide and lincosamide resistance in the American foulbrood pathogen Paenibacillus larvae.</title>
        <authorList>
            <person name="Okamoto M."/>
            <person name="Kumagai M."/>
            <person name="Kanamori H."/>
            <person name="Takamatsu D."/>
        </authorList>
    </citation>
    <scope>NUCLEOTIDE SEQUENCE</scope>
    <source>
        <strain evidence="3">J43TS3</strain>
    </source>
</reference>
<dbReference type="Proteomes" id="UP000676917">
    <property type="component" value="Unassembled WGS sequence"/>
</dbReference>
<dbReference type="InterPro" id="IPR058780">
    <property type="entry name" value="YhfM-like_dom"/>
</dbReference>
<feature type="domain" description="YhfM-like" evidence="2">
    <location>
        <begin position="65"/>
        <end position="150"/>
    </location>
</feature>
<evidence type="ECO:0000259" key="2">
    <source>
        <dbReference type="Pfam" id="PF26353"/>
    </source>
</evidence>
<dbReference type="EMBL" id="BORP01000002">
    <property type="protein sequence ID" value="GIO26556.1"/>
    <property type="molecule type" value="Genomic_DNA"/>
</dbReference>
<organism evidence="3 4">
    <name type="scientific">Ornithinibacillus bavariensis</name>
    <dbReference type="NCBI Taxonomy" id="545502"/>
    <lineage>
        <taxon>Bacteria</taxon>
        <taxon>Bacillati</taxon>
        <taxon>Bacillota</taxon>
        <taxon>Bacilli</taxon>
        <taxon>Bacillales</taxon>
        <taxon>Bacillaceae</taxon>
        <taxon>Ornithinibacillus</taxon>
    </lineage>
</organism>
<dbReference type="PROSITE" id="PS51257">
    <property type="entry name" value="PROKAR_LIPOPROTEIN"/>
    <property type="match status" value="1"/>
</dbReference>
<keyword evidence="4" id="KW-1185">Reference proteome</keyword>
<dbReference type="AlphaFoldDB" id="A0A919X606"/>
<proteinExistence type="predicted"/>
<comment type="caution">
    <text evidence="3">The sequence shown here is derived from an EMBL/GenBank/DDBJ whole genome shotgun (WGS) entry which is preliminary data.</text>
</comment>
<sequence>MRKMIWFTLLLLFMASTLVGCQLTNSTERLPDGNSDSKKSSNTELRTVSISSSRGFANINPDYFIEYDDTSTLSFFEKLTTSAEKVPGIVNMAEPEFDLLITDVDGSTEGYHLWIGAEGGKSTLMNITDTHTIYSISEDLTSSLREFVQSK</sequence>
<evidence type="ECO:0000313" key="3">
    <source>
        <dbReference type="EMBL" id="GIO26556.1"/>
    </source>
</evidence>
<feature type="chain" id="PRO_5037528824" description="YhfM-like domain-containing protein" evidence="1">
    <location>
        <begin position="21"/>
        <end position="151"/>
    </location>
</feature>
<accession>A0A919X606</accession>
<evidence type="ECO:0000313" key="4">
    <source>
        <dbReference type="Proteomes" id="UP000676917"/>
    </source>
</evidence>
<name>A0A919X606_9BACI</name>
<feature type="signal peptide" evidence="1">
    <location>
        <begin position="1"/>
        <end position="20"/>
    </location>
</feature>
<evidence type="ECO:0000256" key="1">
    <source>
        <dbReference type="SAM" id="SignalP"/>
    </source>
</evidence>
<gene>
    <name evidence="3" type="ORF">J43TS3_11670</name>
</gene>
<dbReference type="RefSeq" id="WP_212920079.1">
    <property type="nucleotide sequence ID" value="NZ_BORP01000002.1"/>
</dbReference>
<keyword evidence="1" id="KW-0732">Signal</keyword>
<protein>
    <recommendedName>
        <fullName evidence="2">YhfM-like domain-containing protein</fullName>
    </recommendedName>
</protein>
<dbReference type="Pfam" id="PF26353">
    <property type="entry name" value="YhfM"/>
    <property type="match status" value="1"/>
</dbReference>